<gene>
    <name evidence="3" type="ORF">FA727_10690</name>
</gene>
<feature type="transmembrane region" description="Helical" evidence="2">
    <location>
        <begin position="20"/>
        <end position="42"/>
    </location>
</feature>
<keyword evidence="2" id="KW-1133">Transmembrane helix</keyword>
<feature type="compositionally biased region" description="Polar residues" evidence="1">
    <location>
        <begin position="166"/>
        <end position="175"/>
    </location>
</feature>
<dbReference type="OrthoDB" id="1633470at2"/>
<dbReference type="SUPFAM" id="SSF53187">
    <property type="entry name" value="Zn-dependent exopeptidases"/>
    <property type="match status" value="1"/>
</dbReference>
<dbReference type="Pfam" id="PF07454">
    <property type="entry name" value="SpoIIP"/>
    <property type="match status" value="1"/>
</dbReference>
<sequence>MKYNRNSSFVVTVQGTSLLNFFLVVALVLLLMFSVSGLITSLNPEYRIKSSSINTATSNINGENLFRLLGTENHALLQALPEKGSDVKLSSLMFKLSTNVNLDDPRSLLGRELPGFSLFDGRIVVAGQGTNYTNLPIESSPPPEVLKEENEADLQNTEGLDENKSDNTTNPSQTTGDKKMVYIYFSHTRESFLPYLKGVTDPNSAQHSKINVTKIGDHLLGQLESKGIGTVVDKTDIMTNLNEKGLTYGRSYDESRNVVEAAITNNKDLTYLIDIHRDSKRKEHTTIDINGQAYAKLAFVIGAENPNYEKNLQLATKIHEKLEAAYPGLSRGVIEKKGASTNGKFNQDLSGNAMLIEFGGVDNTFEELNRSADAFANAFSEIFWDAESVDQSTSESADEQ</sequence>
<keyword evidence="2" id="KW-0812">Transmembrane</keyword>
<organism evidence="3 4">
    <name type="scientific">Robertmurraya kyonggiensis</name>
    <dbReference type="NCBI Taxonomy" id="1037680"/>
    <lineage>
        <taxon>Bacteria</taxon>
        <taxon>Bacillati</taxon>
        <taxon>Bacillota</taxon>
        <taxon>Bacilli</taxon>
        <taxon>Bacillales</taxon>
        <taxon>Bacillaceae</taxon>
        <taxon>Robertmurraya</taxon>
    </lineage>
</organism>
<reference evidence="3 4" key="1">
    <citation type="journal article" date="2011" name="J. Microbiol.">
        <title>Bacillus kyonggiensis sp. nov., isolated from soil of a lettuce field.</title>
        <authorList>
            <person name="Dong K."/>
            <person name="Lee S."/>
        </authorList>
    </citation>
    <scope>NUCLEOTIDE SEQUENCE [LARGE SCALE GENOMIC DNA]</scope>
    <source>
        <strain evidence="3 4">NB22</strain>
    </source>
</reference>
<dbReference type="RefSeq" id="WP_136830866.1">
    <property type="nucleotide sequence ID" value="NZ_SWBM01000001.1"/>
</dbReference>
<dbReference type="EMBL" id="SWBM01000001">
    <property type="protein sequence ID" value="TKC19972.1"/>
    <property type="molecule type" value="Genomic_DNA"/>
</dbReference>
<dbReference type="Gene3D" id="3.40.630.40">
    <property type="entry name" value="Zn-dependent exopeptidases"/>
    <property type="match status" value="1"/>
</dbReference>
<dbReference type="AlphaFoldDB" id="A0A4U1DBL6"/>
<proteinExistence type="predicted"/>
<dbReference type="InterPro" id="IPR010897">
    <property type="entry name" value="Spore_II_P"/>
</dbReference>
<evidence type="ECO:0000313" key="3">
    <source>
        <dbReference type="EMBL" id="TKC19972.1"/>
    </source>
</evidence>
<accession>A0A4U1DBL6</accession>
<dbReference type="Proteomes" id="UP000307756">
    <property type="component" value="Unassembled WGS sequence"/>
</dbReference>
<keyword evidence="2" id="KW-0472">Membrane</keyword>
<evidence type="ECO:0000256" key="1">
    <source>
        <dbReference type="SAM" id="MobiDB-lite"/>
    </source>
</evidence>
<evidence type="ECO:0000256" key="2">
    <source>
        <dbReference type="SAM" id="Phobius"/>
    </source>
</evidence>
<comment type="caution">
    <text evidence="3">The sequence shown here is derived from an EMBL/GenBank/DDBJ whole genome shotgun (WGS) entry which is preliminary data.</text>
</comment>
<protein>
    <submittedName>
        <fullName evidence="3">Stage II sporulation protein P</fullName>
    </submittedName>
</protein>
<dbReference type="NCBIfam" id="TIGR02867">
    <property type="entry name" value="spore_II_P"/>
    <property type="match status" value="1"/>
</dbReference>
<keyword evidence="4" id="KW-1185">Reference proteome</keyword>
<feature type="region of interest" description="Disordered" evidence="1">
    <location>
        <begin position="132"/>
        <end position="175"/>
    </location>
</feature>
<evidence type="ECO:0000313" key="4">
    <source>
        <dbReference type="Proteomes" id="UP000307756"/>
    </source>
</evidence>
<name>A0A4U1DBL6_9BACI</name>